<gene>
    <name evidence="2" type="ORF">A7U60_g6898</name>
</gene>
<dbReference type="Proteomes" id="UP000757232">
    <property type="component" value="Unassembled WGS sequence"/>
</dbReference>
<dbReference type="AlphaFoldDB" id="A0A9Q5HU23"/>
<dbReference type="EMBL" id="LNZH02000205">
    <property type="protein sequence ID" value="OCB86003.1"/>
    <property type="molecule type" value="Genomic_DNA"/>
</dbReference>
<feature type="compositionally biased region" description="Polar residues" evidence="1">
    <location>
        <begin position="181"/>
        <end position="194"/>
    </location>
</feature>
<dbReference type="Pfam" id="PF10155">
    <property type="entry name" value="CNOT11"/>
    <property type="match status" value="1"/>
</dbReference>
<evidence type="ECO:0000313" key="2">
    <source>
        <dbReference type="EMBL" id="OCB86003.1"/>
    </source>
</evidence>
<name>A0A9Q5HU23_SANBA</name>
<dbReference type="InterPro" id="IPR019312">
    <property type="entry name" value="CNOT11"/>
</dbReference>
<accession>A0A9Q5HU23</accession>
<organism evidence="2 3">
    <name type="scientific">Sanghuangporus baumii</name>
    <name type="common">Phellinus baumii</name>
    <dbReference type="NCBI Taxonomy" id="108892"/>
    <lineage>
        <taxon>Eukaryota</taxon>
        <taxon>Fungi</taxon>
        <taxon>Dikarya</taxon>
        <taxon>Basidiomycota</taxon>
        <taxon>Agaricomycotina</taxon>
        <taxon>Agaricomycetes</taxon>
        <taxon>Hymenochaetales</taxon>
        <taxon>Hymenochaetaceae</taxon>
        <taxon>Sanghuangporus</taxon>
    </lineage>
</organism>
<proteinExistence type="predicted"/>
<keyword evidence="3" id="KW-1185">Reference proteome</keyword>
<sequence length="486" mass="52739">MPTAPSTPTSDPVRTSVAHLLAQADGIPCSAAAQAFAQLVQPAGRFGIALDILLPLLSSYSEVPRRICAAYILYYMYAAHPIAMNPFRSAFAEVFLREREMSRFEAERGGVNENEQLVWVLWKILKGDGNDLGPYSPLTLARSPLPPKLRAAQLTVDDALTKQDDESFDSHPSESQFVNQVKTDGLDPSSSISPASVEDGSGVRASPLPQGDDPKLEFMEHGMRFLLAAYPSSSISHASVEDGSEVRASPLPQGDDPKLEFMEHGMRLLLAACQRVLSLSEQRVVVLALPHFSPHTVVPLHSLPPLLALNPALGHPLVVALLNTSSTGSFNASFRRLDVLDVLRQLPPTLPSFDILGRLLRDPTLIPAVESVGDDVMSGEYGQGMNGVPKTTIADLTRSEVLGAFILNSIAWVERFESQAKEGLISDDRAAKGVQNLCRFYNSLIKLGLIDPSSDVQSAEMAHFALAHAHFEDANALYRVLVMGKF</sequence>
<dbReference type="OrthoDB" id="3226845at2759"/>
<evidence type="ECO:0000256" key="1">
    <source>
        <dbReference type="SAM" id="MobiDB-lite"/>
    </source>
</evidence>
<comment type="caution">
    <text evidence="2">The sequence shown here is derived from an EMBL/GenBank/DDBJ whole genome shotgun (WGS) entry which is preliminary data.</text>
</comment>
<protein>
    <recommendedName>
        <fullName evidence="4">CCR4-NOT transcription complex subunit 11</fullName>
    </recommendedName>
</protein>
<evidence type="ECO:0000313" key="3">
    <source>
        <dbReference type="Proteomes" id="UP000757232"/>
    </source>
</evidence>
<dbReference type="GO" id="GO:0030014">
    <property type="term" value="C:CCR4-NOT complex"/>
    <property type="evidence" value="ECO:0007669"/>
    <property type="project" value="InterPro"/>
</dbReference>
<feature type="region of interest" description="Disordered" evidence="1">
    <location>
        <begin position="181"/>
        <end position="214"/>
    </location>
</feature>
<evidence type="ECO:0008006" key="4">
    <source>
        <dbReference type="Google" id="ProtNLM"/>
    </source>
</evidence>
<reference evidence="2" key="1">
    <citation type="submission" date="2016-06" db="EMBL/GenBank/DDBJ databases">
        <title>Draft Genome sequence of the fungus Inonotus baumii.</title>
        <authorList>
            <person name="Zhu H."/>
            <person name="Lin W."/>
        </authorList>
    </citation>
    <scope>NUCLEOTIDE SEQUENCE</scope>
    <source>
        <strain evidence="2">821</strain>
    </source>
</reference>